<comment type="function">
    <text evidence="8">Catalyzes the NADPH-dependent reduction of ketopantoate into pantoic acid.</text>
</comment>
<dbReference type="Gene3D" id="1.10.1040.10">
    <property type="entry name" value="N-(1-d-carboxylethyl)-l-norvaline Dehydrogenase, domain 2"/>
    <property type="match status" value="1"/>
</dbReference>
<evidence type="ECO:0000256" key="6">
    <source>
        <dbReference type="ARBA" id="ARBA00047506"/>
    </source>
</evidence>
<evidence type="ECO:0000259" key="10">
    <source>
        <dbReference type="Pfam" id="PF08546"/>
    </source>
</evidence>
<dbReference type="InterPro" id="IPR003710">
    <property type="entry name" value="ApbA"/>
</dbReference>
<comment type="catalytic activity">
    <reaction evidence="7">
        <text>(R)-pantoate + NAD(+) = 2-dehydropantoate + NADH + H(+)</text>
        <dbReference type="Rhea" id="RHEA:61292"/>
        <dbReference type="ChEBI" id="CHEBI:11561"/>
        <dbReference type="ChEBI" id="CHEBI:15378"/>
        <dbReference type="ChEBI" id="CHEBI:15980"/>
        <dbReference type="ChEBI" id="CHEBI:57540"/>
        <dbReference type="ChEBI" id="CHEBI:57945"/>
    </reaction>
    <physiologicalReaction direction="right-to-left" evidence="7">
        <dbReference type="Rhea" id="RHEA:61294"/>
    </physiologicalReaction>
</comment>
<dbReference type="PANTHER" id="PTHR21708:SF26">
    <property type="entry name" value="2-DEHYDROPANTOATE 2-REDUCTASE"/>
    <property type="match status" value="1"/>
</dbReference>
<organism evidence="11 12">
    <name type="scientific">Methanosphaera stadtmanae</name>
    <dbReference type="NCBI Taxonomy" id="2317"/>
    <lineage>
        <taxon>Archaea</taxon>
        <taxon>Methanobacteriati</taxon>
        <taxon>Methanobacteriota</taxon>
        <taxon>Methanomada group</taxon>
        <taxon>Methanobacteria</taxon>
        <taxon>Methanobacteriales</taxon>
        <taxon>Methanobacteriaceae</taxon>
        <taxon>Methanosphaera</taxon>
    </lineage>
</organism>
<keyword evidence="4 8" id="KW-0173">Coenzyme A biosynthesis</keyword>
<comment type="pathway">
    <text evidence="1 8">Cofactor biosynthesis; coenzyme A biosynthesis.</text>
</comment>
<protein>
    <recommendedName>
        <fullName evidence="8">2-dehydropantoate 2-reductase</fullName>
        <ecNumber evidence="8">1.1.1.169</ecNumber>
    </recommendedName>
    <alternativeName>
        <fullName evidence="8">Ketopantoate reductase</fullName>
    </alternativeName>
</protein>
<evidence type="ECO:0000313" key="11">
    <source>
        <dbReference type="EMBL" id="RAP02953.1"/>
    </source>
</evidence>
<feature type="domain" description="Ketopantoate reductase C-terminal" evidence="10">
    <location>
        <begin position="185"/>
        <end position="313"/>
    </location>
</feature>
<evidence type="ECO:0000259" key="9">
    <source>
        <dbReference type="Pfam" id="PF02558"/>
    </source>
</evidence>
<dbReference type="EMBL" id="NGJK01000060">
    <property type="protein sequence ID" value="RAP02953.1"/>
    <property type="molecule type" value="Genomic_DNA"/>
</dbReference>
<name>A0A328Q0B7_9EURY</name>
<dbReference type="PANTHER" id="PTHR21708">
    <property type="entry name" value="PROBABLE 2-DEHYDROPANTOATE 2-REDUCTASE"/>
    <property type="match status" value="1"/>
</dbReference>
<evidence type="ECO:0000256" key="7">
    <source>
        <dbReference type="ARBA" id="ARBA00048196"/>
    </source>
</evidence>
<dbReference type="InterPro" id="IPR013328">
    <property type="entry name" value="6PGD_dom2"/>
</dbReference>
<keyword evidence="5 8" id="KW-0560">Oxidoreductase</keyword>
<keyword evidence="3 8" id="KW-0521">NADP</keyword>
<reference evidence="11 12" key="1">
    <citation type="submission" date="2017-05" db="EMBL/GenBank/DDBJ databases">
        <title>Host range expansion of the Methanosphaera genus to humans and monogastric animals involves recent and extensive reduction in genome content.</title>
        <authorList>
            <person name="Hoedt E.C."/>
            <person name="Volmer J.G."/>
            <person name="Parks D.H."/>
            <person name="Rosewarne C.P."/>
            <person name="Denman S.E."/>
            <person name="Mcsweeney C.S."/>
            <person name="O Cuiv P."/>
            <person name="Hugenholtz P."/>
            <person name="Tyson G.W."/>
            <person name="Morrison M."/>
        </authorList>
    </citation>
    <scope>NUCLEOTIDE SEQUENCE [LARGE SCALE GENOMIC DNA]</scope>
    <source>
        <strain evidence="11 12">PA5</strain>
    </source>
</reference>
<dbReference type="NCBIfam" id="TIGR00745">
    <property type="entry name" value="apbA_panE"/>
    <property type="match status" value="1"/>
</dbReference>
<dbReference type="InterPro" id="IPR013752">
    <property type="entry name" value="KPA_reductase"/>
</dbReference>
<dbReference type="AlphaFoldDB" id="A0A328Q0B7"/>
<dbReference type="Gene3D" id="3.40.50.720">
    <property type="entry name" value="NAD(P)-binding Rossmann-like Domain"/>
    <property type="match status" value="1"/>
</dbReference>
<dbReference type="GO" id="GO:0015937">
    <property type="term" value="P:coenzyme A biosynthetic process"/>
    <property type="evidence" value="ECO:0007669"/>
    <property type="project" value="UniProtKB-UniPathway"/>
</dbReference>
<evidence type="ECO:0000313" key="12">
    <source>
        <dbReference type="Proteomes" id="UP000248557"/>
    </source>
</evidence>
<dbReference type="InterPro" id="IPR036291">
    <property type="entry name" value="NAD(P)-bd_dom_sf"/>
</dbReference>
<evidence type="ECO:0000256" key="1">
    <source>
        <dbReference type="ARBA" id="ARBA00004724"/>
    </source>
</evidence>
<comment type="caution">
    <text evidence="11">The sequence shown here is derived from an EMBL/GenBank/DDBJ whole genome shotgun (WGS) entry which is preliminary data.</text>
</comment>
<evidence type="ECO:0000256" key="4">
    <source>
        <dbReference type="ARBA" id="ARBA00022993"/>
    </source>
</evidence>
<dbReference type="InterPro" id="IPR013332">
    <property type="entry name" value="KPR_N"/>
</dbReference>
<evidence type="ECO:0000256" key="2">
    <source>
        <dbReference type="ARBA" id="ARBA00007870"/>
    </source>
</evidence>
<dbReference type="Pfam" id="PF08546">
    <property type="entry name" value="ApbA_C"/>
    <property type="match status" value="1"/>
</dbReference>
<dbReference type="EC" id="1.1.1.169" evidence="8"/>
<dbReference type="Pfam" id="PF02558">
    <property type="entry name" value="ApbA"/>
    <property type="match status" value="1"/>
</dbReference>
<dbReference type="InterPro" id="IPR008927">
    <property type="entry name" value="6-PGluconate_DH-like_C_sf"/>
</dbReference>
<dbReference type="SUPFAM" id="SSF48179">
    <property type="entry name" value="6-phosphogluconate dehydrogenase C-terminal domain-like"/>
    <property type="match status" value="1"/>
</dbReference>
<dbReference type="GO" id="GO:0005737">
    <property type="term" value="C:cytoplasm"/>
    <property type="evidence" value="ECO:0007669"/>
    <property type="project" value="TreeGrafter"/>
</dbReference>
<comment type="catalytic activity">
    <reaction evidence="6">
        <text>(R)-pantoate + NADP(+) = 2-dehydropantoate + NADPH + H(+)</text>
        <dbReference type="Rhea" id="RHEA:16233"/>
        <dbReference type="ChEBI" id="CHEBI:11561"/>
        <dbReference type="ChEBI" id="CHEBI:15378"/>
        <dbReference type="ChEBI" id="CHEBI:15980"/>
        <dbReference type="ChEBI" id="CHEBI:57783"/>
        <dbReference type="ChEBI" id="CHEBI:58349"/>
        <dbReference type="EC" id="1.1.1.169"/>
    </reaction>
    <physiologicalReaction direction="right-to-left" evidence="6">
        <dbReference type="Rhea" id="RHEA:16235"/>
    </physiologicalReaction>
</comment>
<gene>
    <name evidence="11" type="ORF">CA615_04775</name>
</gene>
<comment type="similarity">
    <text evidence="2 8">Belongs to the ketopantoate reductase family.</text>
</comment>
<dbReference type="Proteomes" id="UP000248557">
    <property type="component" value="Unassembled WGS sequence"/>
</dbReference>
<evidence type="ECO:0000256" key="8">
    <source>
        <dbReference type="RuleBase" id="RU362068"/>
    </source>
</evidence>
<sequence length="316" mass="35968">MNILIEGAGSIGIALGASLISQKQDVSFFAREKTAKAIKENPIERTGIFNHITCQTNEYRVYTDYGDIPENTFDYVFICSKTTANKQISKRLNENKNVLKDNVKIIIFQNGFGNDKDYLKYFQKQQVFCARVITGFRRPKRNISEVTVHTAPILLGSLQGCDVSELKPIANLINDSGIPANITDNVEEYLWAKMLYNCTLNPLGAILGVNYGKLTENNYSVNIMNRLIDEIFNVIKKAGYNISWHSAKEYKELFYEKLVPDTYNHQSSTLQDISRKQKTEIDSLTGYIIYLGKKYDVDVTVNKTIYNLIKAIESDF</sequence>
<dbReference type="GO" id="GO:0015940">
    <property type="term" value="P:pantothenate biosynthetic process"/>
    <property type="evidence" value="ECO:0007669"/>
    <property type="project" value="InterPro"/>
</dbReference>
<dbReference type="InterPro" id="IPR051402">
    <property type="entry name" value="KPR-Related"/>
</dbReference>
<dbReference type="GO" id="GO:0008677">
    <property type="term" value="F:2-dehydropantoate 2-reductase activity"/>
    <property type="evidence" value="ECO:0007669"/>
    <property type="project" value="UniProtKB-EC"/>
</dbReference>
<dbReference type="SUPFAM" id="SSF51735">
    <property type="entry name" value="NAD(P)-binding Rossmann-fold domains"/>
    <property type="match status" value="1"/>
</dbReference>
<feature type="domain" description="Ketopantoate reductase N-terminal" evidence="9">
    <location>
        <begin position="3"/>
        <end position="152"/>
    </location>
</feature>
<dbReference type="RefSeq" id="WP_112149597.1">
    <property type="nucleotide sequence ID" value="NZ_CATZXA010000068.1"/>
</dbReference>
<evidence type="ECO:0000256" key="5">
    <source>
        <dbReference type="ARBA" id="ARBA00023002"/>
    </source>
</evidence>
<evidence type="ECO:0000256" key="3">
    <source>
        <dbReference type="ARBA" id="ARBA00022857"/>
    </source>
</evidence>
<proteinExistence type="inferred from homology"/>
<dbReference type="UniPathway" id="UPA00241"/>
<accession>A0A328Q0B7</accession>